<evidence type="ECO:0000256" key="2">
    <source>
        <dbReference type="ARBA" id="ARBA00023026"/>
    </source>
</evidence>
<dbReference type="PROSITE" id="PS50240">
    <property type="entry name" value="TRYPSIN_DOM"/>
    <property type="match status" value="1"/>
</dbReference>
<dbReference type="Gene3D" id="2.40.10.10">
    <property type="entry name" value="Trypsin-like serine proteases"/>
    <property type="match status" value="1"/>
</dbReference>
<evidence type="ECO:0000313" key="5">
    <source>
        <dbReference type="EMBL" id="KAL3804430.1"/>
    </source>
</evidence>
<dbReference type="EMBL" id="JABMIG020000008">
    <property type="protein sequence ID" value="KAL3804430.1"/>
    <property type="molecule type" value="Genomic_DNA"/>
</dbReference>
<dbReference type="InterPro" id="IPR001314">
    <property type="entry name" value="Peptidase_S1A"/>
</dbReference>
<dbReference type="InterPro" id="IPR050430">
    <property type="entry name" value="Peptidase_S1"/>
</dbReference>
<evidence type="ECO:0000256" key="3">
    <source>
        <dbReference type="ARBA" id="ARBA00023157"/>
    </source>
</evidence>
<dbReference type="InterPro" id="IPR043504">
    <property type="entry name" value="Peptidase_S1_PA_chymotrypsin"/>
</dbReference>
<feature type="domain" description="Peptidase S1" evidence="4">
    <location>
        <begin position="329"/>
        <end position="574"/>
    </location>
</feature>
<dbReference type="Proteomes" id="UP001516023">
    <property type="component" value="Unassembled WGS sequence"/>
</dbReference>
<sequence>MPTSAKNPQANAILEQVHQVISSMLGTAEIDMAPSVEPSNIDKFVMNVAWAIRSTYHTVLKASPGAAIFGRDMLFDIPFLADWNKIGEYRQHQTDQNTEWENSSRCDWDYKVGDQVLLIKDGILHKGESRYASDPWTIASVHHEWHHQDSTWNQIAAALMPREGTAWGMEFAAALMPPEGTAWGMGFVFHGGGVWEKMAGCCADAAKGRGAGRGVCIPWRGGVGEDGRLANARKPQDGAVWGCGNIINLSHDVVPKVNLVSESASFANATRQTSIQHTTKMLFSKAFAGCLAMAAHSAATDNSFNQAANLIEQRELMFQTSKESFSQSIIGGEEIIPGSRPYLVAVQGDSFCAGSLISPHAVMTTAYCVTDTKNWYPAKYVEFHRHSFLSDDGVKRIYINNTNQCDGDVVYHPEYNDTTIENDVAIIFLHTAITDITPVQLNEDPNVPVAGAPLDVAGWGRTDLDNQAQSPVPHAASVDYLTNEECTKKPYRWREEQIYISMMCAFADGKDACNGDGGGPLVMGKPESTGGGPSGNPPVQVGIVSWGKGCANNKFPGVYTRVSEVSDWVKSTVCSRTGELCKSSKSGKNSKNMKVYPTCVKVPTQAPTEFASHEPTVSDMPTTPVPTYMPTTSWPSWMPISAAPTHRAKTEKLNSILD</sequence>
<accession>A0ABD3QVM9</accession>
<comment type="similarity">
    <text evidence="1">Belongs to the peptidase S1 family.</text>
</comment>
<protein>
    <recommendedName>
        <fullName evidence="4">Peptidase S1 domain-containing protein</fullName>
    </recommendedName>
</protein>
<dbReference type="InterPro" id="IPR036397">
    <property type="entry name" value="RNaseH_sf"/>
</dbReference>
<dbReference type="AlphaFoldDB" id="A0ABD3QVM9"/>
<keyword evidence="2" id="KW-0843">Virulence</keyword>
<comment type="caution">
    <text evidence="5">The sequence shown here is derived from an EMBL/GenBank/DDBJ whole genome shotgun (WGS) entry which is preliminary data.</text>
</comment>
<keyword evidence="6" id="KW-1185">Reference proteome</keyword>
<proteinExistence type="inferred from homology"/>
<name>A0ABD3QVM9_9STRA</name>
<keyword evidence="3" id="KW-1015">Disulfide bond</keyword>
<organism evidence="5 6">
    <name type="scientific">Cyclotella cryptica</name>
    <dbReference type="NCBI Taxonomy" id="29204"/>
    <lineage>
        <taxon>Eukaryota</taxon>
        <taxon>Sar</taxon>
        <taxon>Stramenopiles</taxon>
        <taxon>Ochrophyta</taxon>
        <taxon>Bacillariophyta</taxon>
        <taxon>Coscinodiscophyceae</taxon>
        <taxon>Thalassiosirophycidae</taxon>
        <taxon>Stephanodiscales</taxon>
        <taxon>Stephanodiscaceae</taxon>
        <taxon>Cyclotella</taxon>
    </lineage>
</organism>
<evidence type="ECO:0000313" key="6">
    <source>
        <dbReference type="Proteomes" id="UP001516023"/>
    </source>
</evidence>
<evidence type="ECO:0000259" key="4">
    <source>
        <dbReference type="PROSITE" id="PS50240"/>
    </source>
</evidence>
<dbReference type="SUPFAM" id="SSF50494">
    <property type="entry name" value="Trypsin-like serine proteases"/>
    <property type="match status" value="1"/>
</dbReference>
<dbReference type="PANTHER" id="PTHR24276">
    <property type="entry name" value="POLYSERASE-RELATED"/>
    <property type="match status" value="1"/>
</dbReference>
<evidence type="ECO:0000256" key="1">
    <source>
        <dbReference type="ARBA" id="ARBA00007664"/>
    </source>
</evidence>
<gene>
    <name evidence="5" type="ORF">HJC23_011358</name>
</gene>
<dbReference type="InterPro" id="IPR009003">
    <property type="entry name" value="Peptidase_S1_PA"/>
</dbReference>
<reference evidence="5 6" key="1">
    <citation type="journal article" date="2020" name="G3 (Bethesda)">
        <title>Improved Reference Genome for Cyclotella cryptica CCMP332, a Model for Cell Wall Morphogenesis, Salinity Adaptation, and Lipid Production in Diatoms (Bacillariophyta).</title>
        <authorList>
            <person name="Roberts W.R."/>
            <person name="Downey K.M."/>
            <person name="Ruck E.C."/>
            <person name="Traller J.C."/>
            <person name="Alverson A.J."/>
        </authorList>
    </citation>
    <scope>NUCLEOTIDE SEQUENCE [LARGE SCALE GENOMIC DNA]</scope>
    <source>
        <strain evidence="5 6">CCMP332</strain>
    </source>
</reference>
<dbReference type="InterPro" id="IPR001254">
    <property type="entry name" value="Trypsin_dom"/>
</dbReference>
<dbReference type="CDD" id="cd00190">
    <property type="entry name" value="Tryp_SPc"/>
    <property type="match status" value="1"/>
</dbReference>
<dbReference type="Gene3D" id="3.30.420.10">
    <property type="entry name" value="Ribonuclease H-like superfamily/Ribonuclease H"/>
    <property type="match status" value="1"/>
</dbReference>
<dbReference type="PRINTS" id="PR00722">
    <property type="entry name" value="CHYMOTRYPSIN"/>
</dbReference>
<dbReference type="Pfam" id="PF00089">
    <property type="entry name" value="Trypsin"/>
    <property type="match status" value="1"/>
</dbReference>
<dbReference type="SMART" id="SM00020">
    <property type="entry name" value="Tryp_SPc"/>
    <property type="match status" value="1"/>
</dbReference>
<dbReference type="PANTHER" id="PTHR24276:SF91">
    <property type="entry name" value="AT26814P-RELATED"/>
    <property type="match status" value="1"/>
</dbReference>